<proteinExistence type="inferred from homology"/>
<dbReference type="Proteomes" id="UP000261620">
    <property type="component" value="Unplaced"/>
</dbReference>
<dbReference type="FunFam" id="3.30.420.40:FF:000058">
    <property type="entry name" value="Putative actin-related protein 5"/>
    <property type="match status" value="1"/>
</dbReference>
<dbReference type="PROSITE" id="PS00432">
    <property type="entry name" value="ACTINS_2"/>
    <property type="match status" value="1"/>
</dbReference>
<dbReference type="Ensembl" id="ENSMMOT00000027756.1">
    <property type="protein sequence ID" value="ENSMMOP00000027291.1"/>
    <property type="gene ID" value="ENSMMOG00000020046.1"/>
</dbReference>
<evidence type="ECO:0000313" key="4">
    <source>
        <dbReference type="Ensembl" id="ENSMMOP00000027291.1"/>
    </source>
</evidence>
<dbReference type="PROSITE" id="PS00406">
    <property type="entry name" value="ACTINS_1"/>
    <property type="match status" value="1"/>
</dbReference>
<protein>
    <submittedName>
        <fullName evidence="4">Uncharacterized protein</fullName>
    </submittedName>
</protein>
<reference evidence="4" key="2">
    <citation type="submission" date="2025-09" db="UniProtKB">
        <authorList>
            <consortium name="Ensembl"/>
        </authorList>
    </citation>
    <scope>IDENTIFICATION</scope>
</reference>
<organism evidence="4 5">
    <name type="scientific">Mola mola</name>
    <name type="common">Ocean sunfish</name>
    <name type="synonym">Tetraodon mola</name>
    <dbReference type="NCBI Taxonomy" id="94237"/>
    <lineage>
        <taxon>Eukaryota</taxon>
        <taxon>Metazoa</taxon>
        <taxon>Chordata</taxon>
        <taxon>Craniata</taxon>
        <taxon>Vertebrata</taxon>
        <taxon>Euteleostomi</taxon>
        <taxon>Actinopterygii</taxon>
        <taxon>Neopterygii</taxon>
        <taxon>Teleostei</taxon>
        <taxon>Neoteleostei</taxon>
        <taxon>Acanthomorphata</taxon>
        <taxon>Eupercaria</taxon>
        <taxon>Tetraodontiformes</taxon>
        <taxon>Molidae</taxon>
        <taxon>Mola</taxon>
    </lineage>
</organism>
<dbReference type="SUPFAM" id="SSF53067">
    <property type="entry name" value="Actin-like ATPase domain"/>
    <property type="match status" value="2"/>
</dbReference>
<dbReference type="Gene3D" id="3.30.420.40">
    <property type="match status" value="2"/>
</dbReference>
<dbReference type="FunFam" id="3.30.420.40:FF:000291">
    <property type="entry name" value="Actin, alpha skeletal muscle"/>
    <property type="match status" value="1"/>
</dbReference>
<evidence type="ECO:0000313" key="5">
    <source>
        <dbReference type="Proteomes" id="UP000261620"/>
    </source>
</evidence>
<evidence type="ECO:0000256" key="3">
    <source>
        <dbReference type="RuleBase" id="RU000487"/>
    </source>
</evidence>
<dbReference type="PANTHER" id="PTHR11937">
    <property type="entry name" value="ACTIN"/>
    <property type="match status" value="1"/>
</dbReference>
<keyword evidence="5" id="KW-1185">Reference proteome</keyword>
<dbReference type="InterPro" id="IPR043129">
    <property type="entry name" value="ATPase_NBD"/>
</dbReference>
<dbReference type="SMART" id="SM00268">
    <property type="entry name" value="ACTIN"/>
    <property type="match status" value="1"/>
</dbReference>
<keyword evidence="1" id="KW-0558">Oxidation</keyword>
<sequence length="375" mass="42081">MADEIVALVVDNGSHMCKAGFAGDSAPRAIFPSIIGHPKHKVEMVGMGQTDSYVGDEAQRKRDILALNYPVEHGIVTHWDDMEKIWHHTFYSELRAAPEDHPVLLTQPPLNPRHNREKMTQIMFETFDTPAMYIAIQAVLSLYASGRTCGIIVDSGEGVTYAVPIYEGYAMPYTILHLNLAGRDLTDYLAKILTERGYSFTDTADREIVRDIKEKLCYVALDFEQEMGTAASSSSLDKNYGLPDGQVITISNERFRCPEALFQPSFLGMESLGIHESIYNSIMKCDSNIHKYLYTNTILSGGTSMYPGIADRMQKELSVLAPSTMKVKIIAPAERKYSVWIGGSILASLPAFQQMWISKQEYNESGPYIIHRKRF</sequence>
<reference evidence="4" key="1">
    <citation type="submission" date="2025-08" db="UniProtKB">
        <authorList>
            <consortium name="Ensembl"/>
        </authorList>
    </citation>
    <scope>IDENTIFICATION</scope>
</reference>
<dbReference type="Pfam" id="PF00022">
    <property type="entry name" value="Actin"/>
    <property type="match status" value="1"/>
</dbReference>
<dbReference type="InterPro" id="IPR004000">
    <property type="entry name" value="Actin"/>
</dbReference>
<accession>A0A3Q3XQ66</accession>
<dbReference type="InterPro" id="IPR004001">
    <property type="entry name" value="Actin_CS"/>
</dbReference>
<dbReference type="PRINTS" id="PR00190">
    <property type="entry name" value="ACTIN"/>
</dbReference>
<evidence type="ECO:0000256" key="1">
    <source>
        <dbReference type="ARBA" id="ARBA00023097"/>
    </source>
</evidence>
<name>A0A3Q3XQ66_MOLML</name>
<comment type="subunit">
    <text evidence="2">Polymerization of globular actin (G-actin) leads to a structural filament (F-actin) in the form of a two-stranded helix. Each actin can bind to 4 others.</text>
</comment>
<evidence type="ECO:0000256" key="2">
    <source>
        <dbReference type="ARBA" id="ARBA00038582"/>
    </source>
</evidence>
<dbReference type="STRING" id="94237.ENSMMOP00000027291"/>
<dbReference type="Gene3D" id="3.90.640.10">
    <property type="entry name" value="Actin, Chain A, domain 4"/>
    <property type="match status" value="1"/>
</dbReference>
<dbReference type="FunFam" id="3.30.420.40:FF:000404">
    <property type="entry name" value="Major actin"/>
    <property type="match status" value="1"/>
</dbReference>
<dbReference type="FunFam" id="3.90.640.10:FF:000047">
    <property type="entry name" value="Actin, alpha skeletal muscle"/>
    <property type="match status" value="1"/>
</dbReference>
<dbReference type="AlphaFoldDB" id="A0A3Q3XQ66"/>
<comment type="similarity">
    <text evidence="3">Belongs to the actin family.</text>
</comment>